<organism evidence="10">
    <name type="scientific">uncultured Desulfobacterium sp</name>
    <dbReference type="NCBI Taxonomy" id="201089"/>
    <lineage>
        <taxon>Bacteria</taxon>
        <taxon>Pseudomonadati</taxon>
        <taxon>Thermodesulfobacteriota</taxon>
        <taxon>Desulfobacteria</taxon>
        <taxon>Desulfobacterales</taxon>
        <taxon>Desulfobacteriaceae</taxon>
        <taxon>Desulfobacterium</taxon>
        <taxon>environmental samples</taxon>
    </lineage>
</organism>
<dbReference type="Gene3D" id="2.40.440.10">
    <property type="entry name" value="L,D-transpeptidase catalytic domain-like"/>
    <property type="match status" value="1"/>
</dbReference>
<comment type="similarity">
    <text evidence="2">Belongs to the YkuD family.</text>
</comment>
<dbReference type="Pfam" id="PF03734">
    <property type="entry name" value="YkuD"/>
    <property type="match status" value="1"/>
</dbReference>
<dbReference type="InterPro" id="IPR005490">
    <property type="entry name" value="LD_TPept_cat_dom"/>
</dbReference>
<keyword evidence="5 7" id="KW-0573">Peptidoglycan synthesis</keyword>
<dbReference type="PROSITE" id="PS52029">
    <property type="entry name" value="LD_TPASE"/>
    <property type="match status" value="1"/>
</dbReference>
<comment type="pathway">
    <text evidence="1 7">Cell wall biogenesis; peptidoglycan biosynthesis.</text>
</comment>
<reference evidence="10" key="1">
    <citation type="journal article" date="2011" name="Environ. Microbiol.">
        <title>Genomic insights into the metabolic potential of the polycyclic aromatic hydrocarbon degrading sulfate-reducing Deltaproteobacterium N47.</title>
        <authorList>
            <person name="Bergmann F."/>
            <person name="Selesi D."/>
            <person name="Weinmaier T."/>
            <person name="Tischler P."/>
            <person name="Rattei T."/>
            <person name="Meckenstock R.U."/>
        </authorList>
    </citation>
    <scope>NUCLEOTIDE SEQUENCE</scope>
</reference>
<gene>
    <name evidence="10" type="ORF">N47_A09000</name>
</gene>
<keyword evidence="8" id="KW-0812">Transmembrane</keyword>
<dbReference type="UniPathway" id="UPA00219"/>
<protein>
    <recommendedName>
        <fullName evidence="9">L,D-TPase catalytic domain-containing protein</fullName>
    </recommendedName>
</protein>
<evidence type="ECO:0000256" key="6">
    <source>
        <dbReference type="ARBA" id="ARBA00023316"/>
    </source>
</evidence>
<evidence type="ECO:0000256" key="5">
    <source>
        <dbReference type="ARBA" id="ARBA00022984"/>
    </source>
</evidence>
<evidence type="ECO:0000256" key="1">
    <source>
        <dbReference type="ARBA" id="ARBA00004752"/>
    </source>
</evidence>
<keyword evidence="8" id="KW-1133">Transmembrane helix</keyword>
<dbReference type="Gene3D" id="1.25.40.10">
    <property type="entry name" value="Tetratricopeptide repeat domain"/>
    <property type="match status" value="1"/>
</dbReference>
<dbReference type="GO" id="GO:0008360">
    <property type="term" value="P:regulation of cell shape"/>
    <property type="evidence" value="ECO:0007669"/>
    <property type="project" value="UniProtKB-UniRule"/>
</dbReference>
<dbReference type="GO" id="GO:0004180">
    <property type="term" value="F:carboxypeptidase activity"/>
    <property type="evidence" value="ECO:0007669"/>
    <property type="project" value="UniProtKB-ARBA"/>
</dbReference>
<dbReference type="InterPro" id="IPR038063">
    <property type="entry name" value="Transpep_catalytic_dom"/>
</dbReference>
<proteinExistence type="inferred from homology"/>
<dbReference type="SUPFAM" id="SSF141523">
    <property type="entry name" value="L,D-transpeptidase catalytic domain-like"/>
    <property type="match status" value="1"/>
</dbReference>
<dbReference type="PROSITE" id="PS51257">
    <property type="entry name" value="PROKAR_LIPOPROTEIN"/>
    <property type="match status" value="1"/>
</dbReference>
<dbReference type="InterPro" id="IPR011990">
    <property type="entry name" value="TPR-like_helical_dom_sf"/>
</dbReference>
<dbReference type="InterPro" id="IPR019734">
    <property type="entry name" value="TPR_rpt"/>
</dbReference>
<feature type="domain" description="L,D-TPase catalytic" evidence="9">
    <location>
        <begin position="200"/>
        <end position="336"/>
    </location>
</feature>
<dbReference type="AlphaFoldDB" id="E1Y8H7"/>
<feature type="active site" description="Proton donor/acceptor" evidence="7">
    <location>
        <position position="290"/>
    </location>
</feature>
<dbReference type="PANTHER" id="PTHR36699:SF1">
    <property type="entry name" value="L,D-TRANSPEPTIDASE YAFK-RELATED"/>
    <property type="match status" value="1"/>
</dbReference>
<dbReference type="Pfam" id="PF13174">
    <property type="entry name" value="TPR_6"/>
    <property type="match status" value="1"/>
</dbReference>
<evidence type="ECO:0000256" key="2">
    <source>
        <dbReference type="ARBA" id="ARBA00005992"/>
    </source>
</evidence>
<keyword evidence="3" id="KW-0808">Transferase</keyword>
<dbReference type="GO" id="GO:0009252">
    <property type="term" value="P:peptidoglycan biosynthetic process"/>
    <property type="evidence" value="ECO:0007669"/>
    <property type="project" value="UniProtKB-UniPathway"/>
</dbReference>
<accession>E1Y8H7</accession>
<keyword evidence="6 7" id="KW-0961">Cell wall biogenesis/degradation</keyword>
<dbReference type="CDD" id="cd16913">
    <property type="entry name" value="YkuD_like"/>
    <property type="match status" value="1"/>
</dbReference>
<dbReference type="GO" id="GO:0071555">
    <property type="term" value="P:cell wall organization"/>
    <property type="evidence" value="ECO:0007669"/>
    <property type="project" value="UniProtKB-UniRule"/>
</dbReference>
<dbReference type="SUPFAM" id="SSF48452">
    <property type="entry name" value="TPR-like"/>
    <property type="match status" value="1"/>
</dbReference>
<evidence type="ECO:0000256" key="8">
    <source>
        <dbReference type="SAM" id="Phobius"/>
    </source>
</evidence>
<evidence type="ECO:0000313" key="10">
    <source>
        <dbReference type="EMBL" id="CBX26871.1"/>
    </source>
</evidence>
<feature type="active site" description="Nucleophile" evidence="7">
    <location>
        <position position="312"/>
    </location>
</feature>
<name>E1Y8H7_9BACT</name>
<evidence type="ECO:0000259" key="9">
    <source>
        <dbReference type="PROSITE" id="PS52029"/>
    </source>
</evidence>
<dbReference type="GO" id="GO:0016740">
    <property type="term" value="F:transferase activity"/>
    <property type="evidence" value="ECO:0007669"/>
    <property type="project" value="UniProtKB-KW"/>
</dbReference>
<dbReference type="PANTHER" id="PTHR36699">
    <property type="entry name" value="LD-TRANSPEPTIDASE"/>
    <property type="match status" value="1"/>
</dbReference>
<feature type="transmembrane region" description="Helical" evidence="8">
    <location>
        <begin position="12"/>
        <end position="30"/>
    </location>
</feature>
<sequence length="337" mass="38964">MFMRKKQSRIFEYLCFFFVCIIMTSVLFYGCSHFDGGFPARSTFKEANDFFNQGFYTASLKKYEQIIEKYPTAGDKALFEMGIIYMYPGNALKDYQKSLKCFDQLIKNYPESAYRTDSEVMISFINNAIINDKRIFTQQTQIESLGREVKYKADEIVTLKKMTEPLEREVKSNECEIVELQNKIEALKQYIFAIENGPADKILIEKKERRLTLMSKNKVLKTYKIALGENPDGPKERQGDYKTPEGIYFIDSRNNSRRYHLSLHISYPNENDKKRAKALGISPGGDIVIHGIKNGFSWVGDLHTKFNWTKGCIAVTDDEIEEIDKLVPNGTIVEIRP</sequence>
<evidence type="ECO:0000256" key="4">
    <source>
        <dbReference type="ARBA" id="ARBA00022960"/>
    </source>
</evidence>
<dbReference type="EMBL" id="FR695864">
    <property type="protein sequence ID" value="CBX26871.1"/>
    <property type="molecule type" value="Genomic_DNA"/>
</dbReference>
<evidence type="ECO:0000256" key="3">
    <source>
        <dbReference type="ARBA" id="ARBA00022679"/>
    </source>
</evidence>
<keyword evidence="4 7" id="KW-0133">Cell shape</keyword>
<keyword evidence="8" id="KW-0472">Membrane</keyword>
<evidence type="ECO:0000256" key="7">
    <source>
        <dbReference type="PROSITE-ProRule" id="PRU01373"/>
    </source>
</evidence>